<evidence type="ECO:0000313" key="7">
    <source>
        <dbReference type="EMBL" id="MDU9006962.1"/>
    </source>
</evidence>
<keyword evidence="8" id="KW-1185">Reference proteome</keyword>
<dbReference type="InterPro" id="IPR037150">
    <property type="entry name" value="H-NS_C_dom_sf"/>
</dbReference>
<dbReference type="EMBL" id="JASMWN010000038">
    <property type="protein sequence ID" value="MDU9006962.1"/>
    <property type="molecule type" value="Genomic_DNA"/>
</dbReference>
<comment type="subcellular location">
    <subcellularLocation>
        <location evidence="1">Cytoplasm</location>
        <location evidence="1">Nucleoid</location>
    </subcellularLocation>
</comment>
<keyword evidence="4" id="KW-0238">DNA-binding</keyword>
<dbReference type="SUPFAM" id="SSF81273">
    <property type="entry name" value="H-NS histone-like proteins"/>
    <property type="match status" value="1"/>
</dbReference>
<gene>
    <name evidence="7" type="ORF">QO231_24360</name>
</gene>
<dbReference type="Pfam" id="PF00816">
    <property type="entry name" value="Histone_HNS"/>
    <property type="match status" value="1"/>
</dbReference>
<dbReference type="PANTHER" id="PTHR38097">
    <property type="match status" value="1"/>
</dbReference>
<evidence type="ECO:0000256" key="5">
    <source>
        <dbReference type="SAM" id="MobiDB-lite"/>
    </source>
</evidence>
<feature type="domain" description="DNA-binding protein H-NS-like C-terminal" evidence="6">
    <location>
        <begin position="58"/>
        <end position="103"/>
    </location>
</feature>
<evidence type="ECO:0000259" key="6">
    <source>
        <dbReference type="SMART" id="SM00528"/>
    </source>
</evidence>
<evidence type="ECO:0000256" key="4">
    <source>
        <dbReference type="ARBA" id="ARBA00023125"/>
    </source>
</evidence>
<dbReference type="Gene3D" id="4.10.430.10">
    <property type="entry name" value="Histone-like protein H-NS, C-terminal domain"/>
    <property type="match status" value="1"/>
</dbReference>
<evidence type="ECO:0000256" key="2">
    <source>
        <dbReference type="ARBA" id="ARBA00010610"/>
    </source>
</evidence>
<organism evidence="7 8">
    <name type="scientific">Sedimentitalea todarodis</name>
    <dbReference type="NCBI Taxonomy" id="1631240"/>
    <lineage>
        <taxon>Bacteria</taxon>
        <taxon>Pseudomonadati</taxon>
        <taxon>Pseudomonadota</taxon>
        <taxon>Alphaproteobacteria</taxon>
        <taxon>Rhodobacterales</taxon>
        <taxon>Paracoccaceae</taxon>
        <taxon>Sedimentitalea</taxon>
    </lineage>
</organism>
<sequence>MAKINYEKLTLDELKQLEKDVAKAIQSFEARRKKEARAAAEAVARKMGFSLDELTGTKGRKSVSMPKYQHPENPSLTWTGRGRKPKWFVEALDSGKTADELLIARTAKT</sequence>
<dbReference type="InterPro" id="IPR027444">
    <property type="entry name" value="H-NS_C_dom"/>
</dbReference>
<proteinExistence type="inferred from homology"/>
<dbReference type="PANTHER" id="PTHR38097:SF2">
    <property type="entry name" value="DNA-BINDING PROTEIN STPA"/>
    <property type="match status" value="1"/>
</dbReference>
<dbReference type="RefSeq" id="WP_316782417.1">
    <property type="nucleotide sequence ID" value="NZ_JASMWN010000038.1"/>
</dbReference>
<protein>
    <submittedName>
        <fullName evidence="7">H-NS histone family protein</fullName>
    </submittedName>
</protein>
<accession>A0ABU3VL93</accession>
<comment type="caution">
    <text evidence="7">The sequence shown here is derived from an EMBL/GenBank/DDBJ whole genome shotgun (WGS) entry which is preliminary data.</text>
</comment>
<evidence type="ECO:0000256" key="3">
    <source>
        <dbReference type="ARBA" id="ARBA00022490"/>
    </source>
</evidence>
<evidence type="ECO:0000256" key="1">
    <source>
        <dbReference type="ARBA" id="ARBA00004453"/>
    </source>
</evidence>
<reference evidence="8" key="1">
    <citation type="submission" date="2023-05" db="EMBL/GenBank/DDBJ databases">
        <title>Sedimentitalea sp. nov. JM2-8.</title>
        <authorList>
            <person name="Huang J."/>
        </authorList>
    </citation>
    <scope>NUCLEOTIDE SEQUENCE [LARGE SCALE GENOMIC DNA]</scope>
    <source>
        <strain evidence="8">KHS03</strain>
    </source>
</reference>
<keyword evidence="3" id="KW-0963">Cytoplasm</keyword>
<dbReference type="Proteomes" id="UP001255416">
    <property type="component" value="Unassembled WGS sequence"/>
</dbReference>
<dbReference type="SMART" id="SM00528">
    <property type="entry name" value="HNS"/>
    <property type="match status" value="1"/>
</dbReference>
<name>A0ABU3VL93_9RHOB</name>
<feature type="region of interest" description="Disordered" evidence="5">
    <location>
        <begin position="55"/>
        <end position="80"/>
    </location>
</feature>
<evidence type="ECO:0000313" key="8">
    <source>
        <dbReference type="Proteomes" id="UP001255416"/>
    </source>
</evidence>
<comment type="similarity">
    <text evidence="2">Belongs to the histone-like protein H-NS family.</text>
</comment>